<reference evidence="4" key="2">
    <citation type="journal article" date="2021" name="PeerJ">
        <title>Extensive microbial diversity within the chicken gut microbiome revealed by metagenomics and culture.</title>
        <authorList>
            <person name="Gilroy R."/>
            <person name="Ravi A."/>
            <person name="Getino M."/>
            <person name="Pursley I."/>
            <person name="Horton D.L."/>
            <person name="Alikhan N.F."/>
            <person name="Baker D."/>
            <person name="Gharbi K."/>
            <person name="Hall N."/>
            <person name="Watson M."/>
            <person name="Adriaenssens E.M."/>
            <person name="Foster-Nyarko E."/>
            <person name="Jarju S."/>
            <person name="Secka A."/>
            <person name="Antonio M."/>
            <person name="Oren A."/>
            <person name="Chaudhuri R.R."/>
            <person name="La Ragione R."/>
            <person name="Hildebrand F."/>
            <person name="Pallen M.J."/>
        </authorList>
    </citation>
    <scope>NUCLEOTIDE SEQUENCE</scope>
    <source>
        <strain evidence="4">B1-3475</strain>
    </source>
</reference>
<feature type="domain" description="DUF4985" evidence="3">
    <location>
        <begin position="275"/>
        <end position="401"/>
    </location>
</feature>
<dbReference type="Pfam" id="PF02638">
    <property type="entry name" value="GHL10"/>
    <property type="match status" value="1"/>
</dbReference>
<protein>
    <submittedName>
        <fullName evidence="4">Family 10 glycosylhydrolase</fullName>
    </submittedName>
</protein>
<reference evidence="4" key="1">
    <citation type="submission" date="2020-10" db="EMBL/GenBank/DDBJ databases">
        <authorList>
            <person name="Gilroy R."/>
        </authorList>
    </citation>
    <scope>NUCLEOTIDE SEQUENCE</scope>
    <source>
        <strain evidence="4">B1-3475</strain>
    </source>
</reference>
<comment type="caution">
    <text evidence="4">The sequence shown here is derived from an EMBL/GenBank/DDBJ whole genome shotgun (WGS) entry which is preliminary data.</text>
</comment>
<organism evidence="4 5">
    <name type="scientific">Candidatus Cryptobacteroides intestinigallinarum</name>
    <dbReference type="NCBI Taxonomy" id="2840767"/>
    <lineage>
        <taxon>Bacteria</taxon>
        <taxon>Pseudomonadati</taxon>
        <taxon>Bacteroidota</taxon>
        <taxon>Bacteroidia</taxon>
        <taxon>Bacteroidales</taxon>
        <taxon>Candidatus Cryptobacteroides</taxon>
    </lineage>
</organism>
<dbReference type="PANTHER" id="PTHR43405">
    <property type="entry name" value="GLYCOSYL HYDROLASE DIGH"/>
    <property type="match status" value="1"/>
</dbReference>
<evidence type="ECO:0000259" key="2">
    <source>
        <dbReference type="Pfam" id="PF02638"/>
    </source>
</evidence>
<feature type="domain" description="Glycosyl hydrolase-like 10" evidence="2">
    <location>
        <begin position="17"/>
        <end position="249"/>
    </location>
</feature>
<dbReference type="Proteomes" id="UP000823617">
    <property type="component" value="Unassembled WGS sequence"/>
</dbReference>
<proteinExistence type="predicted"/>
<dbReference type="Pfam" id="PF16373">
    <property type="entry name" value="DUF4985"/>
    <property type="match status" value="1"/>
</dbReference>
<evidence type="ECO:0000313" key="5">
    <source>
        <dbReference type="Proteomes" id="UP000823617"/>
    </source>
</evidence>
<dbReference type="AlphaFoldDB" id="A0A9D9N0Y9"/>
<gene>
    <name evidence="4" type="ORF">IAC08_08500</name>
</gene>
<evidence type="ECO:0000313" key="4">
    <source>
        <dbReference type="EMBL" id="MBO8456421.1"/>
    </source>
</evidence>
<keyword evidence="1" id="KW-0732">Signal</keyword>
<accession>A0A9D9N0Y9</accession>
<dbReference type="Gene3D" id="3.20.20.80">
    <property type="entry name" value="Glycosidases"/>
    <property type="match status" value="1"/>
</dbReference>
<name>A0A9D9N0Y9_9BACT</name>
<dbReference type="InterPro" id="IPR052177">
    <property type="entry name" value="Divisome_Glycosyl_Hydrolase"/>
</dbReference>
<dbReference type="InterPro" id="IPR032280">
    <property type="entry name" value="DUF4985"/>
</dbReference>
<dbReference type="SUPFAM" id="SSF51445">
    <property type="entry name" value="(Trans)glycosidases"/>
    <property type="match status" value="1"/>
</dbReference>
<dbReference type="PANTHER" id="PTHR43405:SF1">
    <property type="entry name" value="GLYCOSYL HYDROLASE DIGH"/>
    <property type="match status" value="1"/>
</dbReference>
<dbReference type="EMBL" id="JADIMK010000090">
    <property type="protein sequence ID" value="MBO8456421.1"/>
    <property type="molecule type" value="Genomic_DNA"/>
</dbReference>
<evidence type="ECO:0000259" key="3">
    <source>
        <dbReference type="Pfam" id="PF16373"/>
    </source>
</evidence>
<dbReference type="InterPro" id="IPR003790">
    <property type="entry name" value="GHL10"/>
</dbReference>
<sequence>MWFDCEANYQRLSSPDSIRHYLAKCKEAGFGNVVVDVKSIMGEVLYDSRIAPYMGEWECWYRRQDYDMLSYFISYGHELGMGVFASLNVFAGGHNWVRRGIIYKEHPEWQSVVNDNGVLKPISEYRKTYNGMLNPADPEVRQYELSILEEFALKYPELDGVILDRLRYDDITSDFSDLSRRMFEEYTGKMVENWPDDIISWETDASGEPVWKPGIRFKEWIEWRATVISSFVSEVHDLLRKVNPDLLIGDYTGAWYPTYYQLGVNWASRRYDPSADYDWASPGYSKTGYAEMLDIYMTGLYYTLVTKDEVDKATGIVGPRTESGMDNSLTYCYSIEGGAELAKSLTKGVVPVTGSLYVEQYKDDWSQFGKAIRQVLKDTDGLMVFDIVHIINRGLWDQLAEAVRQSGE</sequence>
<evidence type="ECO:0000256" key="1">
    <source>
        <dbReference type="ARBA" id="ARBA00022729"/>
    </source>
</evidence>
<dbReference type="InterPro" id="IPR017853">
    <property type="entry name" value="GH"/>
</dbReference>